<evidence type="ECO:0000313" key="2">
    <source>
        <dbReference type="WBParaSite" id="PSAMB.scaffold18693size900.g37648.t1"/>
    </source>
</evidence>
<dbReference type="Proteomes" id="UP000887566">
    <property type="component" value="Unplaced"/>
</dbReference>
<sequence length="217" mass="24444">MNSKAPRDGDDETRIIRERSAPIKVERLDLEEELFADLPSCVAASARRRHSSEVHMKRQSYDGLLVDEHEAEMAPSIFCVDESAPCGIAGSLLSNTPPGVVTKMERLIQLNENTTTAQLNVARSPSGEKRLCNICHRKAFLLCASCAAEKCHLYKIRTKQTTLEAEKRRLVESIDEILSEEMHLADELSVTSCTVGNLRTLLAFKRHKIRQMKQRLK</sequence>
<accession>A0A914VEX5</accession>
<evidence type="ECO:0000313" key="1">
    <source>
        <dbReference type="Proteomes" id="UP000887566"/>
    </source>
</evidence>
<proteinExistence type="predicted"/>
<keyword evidence="1" id="KW-1185">Reference proteome</keyword>
<name>A0A914VEX5_9BILA</name>
<organism evidence="1 2">
    <name type="scientific">Plectus sambesii</name>
    <dbReference type="NCBI Taxonomy" id="2011161"/>
    <lineage>
        <taxon>Eukaryota</taxon>
        <taxon>Metazoa</taxon>
        <taxon>Ecdysozoa</taxon>
        <taxon>Nematoda</taxon>
        <taxon>Chromadorea</taxon>
        <taxon>Plectida</taxon>
        <taxon>Plectina</taxon>
        <taxon>Plectoidea</taxon>
        <taxon>Plectidae</taxon>
        <taxon>Plectus</taxon>
    </lineage>
</organism>
<reference evidence="2" key="1">
    <citation type="submission" date="2022-11" db="UniProtKB">
        <authorList>
            <consortium name="WormBaseParasite"/>
        </authorList>
    </citation>
    <scope>IDENTIFICATION</scope>
</reference>
<dbReference type="WBParaSite" id="PSAMB.scaffold18693size900.g37648.t1">
    <property type="protein sequence ID" value="PSAMB.scaffold18693size900.g37648.t1"/>
    <property type="gene ID" value="PSAMB.scaffold18693size900.g37648"/>
</dbReference>
<dbReference type="AlphaFoldDB" id="A0A914VEX5"/>
<protein>
    <submittedName>
        <fullName evidence="2">Uncharacterized protein</fullName>
    </submittedName>
</protein>